<accession>A0A1T0CKS6</accession>
<organism evidence="7 8">
    <name type="scientific">Moraxella pluranimalium</name>
    <dbReference type="NCBI Taxonomy" id="470453"/>
    <lineage>
        <taxon>Bacteria</taxon>
        <taxon>Pseudomonadati</taxon>
        <taxon>Pseudomonadota</taxon>
        <taxon>Gammaproteobacteria</taxon>
        <taxon>Moraxellales</taxon>
        <taxon>Moraxellaceae</taxon>
        <taxon>Moraxella</taxon>
    </lineage>
</organism>
<dbReference type="GO" id="GO:0015297">
    <property type="term" value="F:antiporter activity"/>
    <property type="evidence" value="ECO:0007669"/>
    <property type="project" value="InterPro"/>
</dbReference>
<sequence length="421" mass="46770">MELDKNSQTLIVKQSILIGLTKLIALSMPMIDLVMLAHWSTVDALSDYSFITHLVQIFVVMTLALSIGVPIFFNQSENQKSAIRRCLAYALVMSVLIVPLITVFFYALDWVNHFNQIQTYTYFSLVAGIVTLPTYVVISHVLDAMGQSKKMIYLTAILSIVNLLINYYYIFIADIQEQLGVAIATSAVRVLGLIIILLWLLRLFGSSVLIPKFDKKSLLSLMRLGRSDLVTGMAFSGGFALLSFYLSANYSSKLVGEFGILLNIINIVFVFYIGFAAALSIHLSKHPSQKHELLTADWDYFILKSIAKSFIVGLLVSPIVTLVYFYPMFADKLVIVGLAITIAVLDGLAIALISRLRVVGYAKYPPLTRLMLILFGIPLGVCLLPHMDILGVLLAFALANGLVALVLILYSRVIFRRLKQV</sequence>
<feature type="transmembrane region" description="Helical" evidence="6">
    <location>
        <begin position="190"/>
        <end position="209"/>
    </location>
</feature>
<dbReference type="RefSeq" id="WP_078254746.1">
    <property type="nucleotide sequence ID" value="NZ_MUYU01000025.1"/>
</dbReference>
<name>A0A1T0CKS6_9GAMM</name>
<protein>
    <recommendedName>
        <fullName evidence="9">MATE family efflux transporter</fullName>
    </recommendedName>
</protein>
<dbReference type="PANTHER" id="PTHR30250">
    <property type="entry name" value="PST FAMILY PREDICTED COLANIC ACID TRANSPORTER"/>
    <property type="match status" value="1"/>
</dbReference>
<feature type="transmembrane region" description="Helical" evidence="6">
    <location>
        <begin position="333"/>
        <end position="354"/>
    </location>
</feature>
<feature type="transmembrane region" description="Helical" evidence="6">
    <location>
        <begin position="51"/>
        <end position="74"/>
    </location>
</feature>
<dbReference type="InterPro" id="IPR002528">
    <property type="entry name" value="MATE_fam"/>
</dbReference>
<dbReference type="PANTHER" id="PTHR30250:SF11">
    <property type="entry name" value="O-ANTIGEN TRANSPORTER-RELATED"/>
    <property type="match status" value="1"/>
</dbReference>
<keyword evidence="5 6" id="KW-0472">Membrane</keyword>
<evidence type="ECO:0000256" key="4">
    <source>
        <dbReference type="ARBA" id="ARBA00022989"/>
    </source>
</evidence>
<comment type="subcellular location">
    <subcellularLocation>
        <location evidence="1">Cell membrane</location>
        <topology evidence="1">Multi-pass membrane protein</topology>
    </subcellularLocation>
</comment>
<evidence type="ECO:0000256" key="6">
    <source>
        <dbReference type="SAM" id="Phobius"/>
    </source>
</evidence>
<evidence type="ECO:0000256" key="1">
    <source>
        <dbReference type="ARBA" id="ARBA00004651"/>
    </source>
</evidence>
<feature type="transmembrane region" description="Helical" evidence="6">
    <location>
        <begin position="260"/>
        <end position="284"/>
    </location>
</feature>
<keyword evidence="2" id="KW-1003">Cell membrane</keyword>
<feature type="transmembrane region" description="Helical" evidence="6">
    <location>
        <begin position="151"/>
        <end position="170"/>
    </location>
</feature>
<feature type="transmembrane region" description="Helical" evidence="6">
    <location>
        <begin position="86"/>
        <end position="108"/>
    </location>
</feature>
<proteinExistence type="predicted"/>
<feature type="transmembrane region" description="Helical" evidence="6">
    <location>
        <begin position="366"/>
        <end position="387"/>
    </location>
</feature>
<dbReference type="AlphaFoldDB" id="A0A1T0CKS6"/>
<dbReference type="InterPro" id="IPR050833">
    <property type="entry name" value="Poly_Biosynth_Transport"/>
</dbReference>
<evidence type="ECO:0008006" key="9">
    <source>
        <dbReference type="Google" id="ProtNLM"/>
    </source>
</evidence>
<dbReference type="Proteomes" id="UP000189800">
    <property type="component" value="Unassembled WGS sequence"/>
</dbReference>
<feature type="transmembrane region" description="Helical" evidence="6">
    <location>
        <begin position="229"/>
        <end position="248"/>
    </location>
</feature>
<feature type="transmembrane region" description="Helical" evidence="6">
    <location>
        <begin position="393"/>
        <end position="415"/>
    </location>
</feature>
<dbReference type="OrthoDB" id="5905681at2"/>
<reference evidence="7 8" key="1">
    <citation type="submission" date="2017-02" db="EMBL/GenBank/DDBJ databases">
        <title>Draft genome sequence of Moraxella pluranimalium CCUG 54913T type strain.</title>
        <authorList>
            <person name="Salva-Serra F."/>
            <person name="Engstrom-Jakobsson H."/>
            <person name="Thorell K."/>
            <person name="Jaen-Luchoro D."/>
            <person name="Gonzales-Siles L."/>
            <person name="Karlsson R."/>
            <person name="Yazdan S."/>
            <person name="Boulund F."/>
            <person name="Johnning A."/>
            <person name="Engstrand L."/>
            <person name="Kristiansson E."/>
            <person name="Moore E."/>
        </authorList>
    </citation>
    <scope>NUCLEOTIDE SEQUENCE [LARGE SCALE GENOMIC DNA]</scope>
    <source>
        <strain evidence="7 8">CCUG 54913</strain>
    </source>
</reference>
<dbReference type="EMBL" id="MUYU01000025">
    <property type="protein sequence ID" value="OOS22924.1"/>
    <property type="molecule type" value="Genomic_DNA"/>
</dbReference>
<keyword evidence="3 6" id="KW-0812">Transmembrane</keyword>
<evidence type="ECO:0000313" key="8">
    <source>
        <dbReference type="Proteomes" id="UP000189800"/>
    </source>
</evidence>
<dbReference type="GO" id="GO:0042910">
    <property type="term" value="F:xenobiotic transmembrane transporter activity"/>
    <property type="evidence" value="ECO:0007669"/>
    <property type="project" value="InterPro"/>
</dbReference>
<feature type="transmembrane region" description="Helical" evidence="6">
    <location>
        <begin position="120"/>
        <end position="139"/>
    </location>
</feature>
<gene>
    <name evidence="7" type="ORF">B0680_08905</name>
</gene>
<keyword evidence="4 6" id="KW-1133">Transmembrane helix</keyword>
<evidence type="ECO:0000256" key="5">
    <source>
        <dbReference type="ARBA" id="ARBA00023136"/>
    </source>
</evidence>
<dbReference type="Pfam" id="PF01554">
    <property type="entry name" value="MatE"/>
    <property type="match status" value="1"/>
</dbReference>
<keyword evidence="8" id="KW-1185">Reference proteome</keyword>
<comment type="caution">
    <text evidence="7">The sequence shown here is derived from an EMBL/GenBank/DDBJ whole genome shotgun (WGS) entry which is preliminary data.</text>
</comment>
<evidence type="ECO:0000256" key="3">
    <source>
        <dbReference type="ARBA" id="ARBA00022692"/>
    </source>
</evidence>
<dbReference type="GO" id="GO:0005886">
    <property type="term" value="C:plasma membrane"/>
    <property type="evidence" value="ECO:0007669"/>
    <property type="project" value="UniProtKB-SubCell"/>
</dbReference>
<evidence type="ECO:0000313" key="7">
    <source>
        <dbReference type="EMBL" id="OOS22924.1"/>
    </source>
</evidence>
<feature type="transmembrane region" description="Helical" evidence="6">
    <location>
        <begin position="305"/>
        <end position="327"/>
    </location>
</feature>
<feature type="transmembrane region" description="Helical" evidence="6">
    <location>
        <begin position="20"/>
        <end position="39"/>
    </location>
</feature>
<evidence type="ECO:0000256" key="2">
    <source>
        <dbReference type="ARBA" id="ARBA00022475"/>
    </source>
</evidence>